<evidence type="ECO:0000256" key="4">
    <source>
        <dbReference type="ARBA" id="ARBA00023212"/>
    </source>
</evidence>
<dbReference type="InterPro" id="IPR001752">
    <property type="entry name" value="Kinesin_motor_dom"/>
</dbReference>
<dbReference type="EMBL" id="JAPMOS010000056">
    <property type="protein sequence ID" value="KAJ4456980.1"/>
    <property type="molecule type" value="Genomic_DNA"/>
</dbReference>
<dbReference type="PANTHER" id="PTHR47970">
    <property type="entry name" value="KINESIN-LIKE PROTEIN KIF11"/>
    <property type="match status" value="1"/>
</dbReference>
<dbReference type="InterPro" id="IPR027417">
    <property type="entry name" value="P-loop_NTPase"/>
</dbReference>
<evidence type="ECO:0000313" key="9">
    <source>
        <dbReference type="EMBL" id="KAJ4456980.1"/>
    </source>
</evidence>
<feature type="compositionally biased region" description="Low complexity" evidence="7">
    <location>
        <begin position="153"/>
        <end position="168"/>
    </location>
</feature>
<comment type="subcellular location">
    <subcellularLocation>
        <location evidence="1">Cytoplasm</location>
        <location evidence="1">Cytoskeleton</location>
    </subcellularLocation>
</comment>
<dbReference type="InterPro" id="IPR047017">
    <property type="entry name" value="RGS6/7/9/11_DHEX_sf"/>
</dbReference>
<dbReference type="Gene3D" id="1.10.1240.60">
    <property type="match status" value="1"/>
</dbReference>
<comment type="similarity">
    <text evidence="5">Belongs to the TRAFAC class myosin-kinesin ATPase superfamily. Kinesin family.</text>
</comment>
<evidence type="ECO:0000256" key="1">
    <source>
        <dbReference type="ARBA" id="ARBA00004245"/>
    </source>
</evidence>
<accession>A0ABQ8UHS4</accession>
<evidence type="ECO:0000256" key="6">
    <source>
        <dbReference type="SAM" id="Coils"/>
    </source>
</evidence>
<dbReference type="PROSITE" id="PS50067">
    <property type="entry name" value="KINESIN_MOTOR_2"/>
    <property type="match status" value="1"/>
</dbReference>
<evidence type="ECO:0000256" key="3">
    <source>
        <dbReference type="ARBA" id="ARBA00023175"/>
    </source>
</evidence>
<dbReference type="Pfam" id="PF00225">
    <property type="entry name" value="Kinesin"/>
    <property type="match status" value="1"/>
</dbReference>
<keyword evidence="10" id="KW-1185">Reference proteome</keyword>
<feature type="coiled-coil region" evidence="6">
    <location>
        <begin position="215"/>
        <end position="285"/>
    </location>
</feature>
<keyword evidence="6" id="KW-0175">Coiled coil</keyword>
<keyword evidence="4" id="KW-0206">Cytoskeleton</keyword>
<evidence type="ECO:0000256" key="2">
    <source>
        <dbReference type="ARBA" id="ARBA00022490"/>
    </source>
</evidence>
<name>A0ABQ8UHS4_9EUKA</name>
<keyword evidence="2" id="KW-0963">Cytoplasm</keyword>
<comment type="caution">
    <text evidence="9">The sequence shown here is derived from an EMBL/GenBank/DDBJ whole genome shotgun (WGS) entry which is preliminary data.</text>
</comment>
<dbReference type="InterPro" id="IPR036961">
    <property type="entry name" value="Kinesin_motor_dom_sf"/>
</dbReference>
<evidence type="ECO:0000256" key="7">
    <source>
        <dbReference type="SAM" id="MobiDB-lite"/>
    </source>
</evidence>
<dbReference type="SUPFAM" id="SSF52540">
    <property type="entry name" value="P-loop containing nucleoside triphosphate hydrolases"/>
    <property type="match status" value="1"/>
</dbReference>
<feature type="region of interest" description="Disordered" evidence="7">
    <location>
        <begin position="125"/>
        <end position="215"/>
    </location>
</feature>
<feature type="region of interest" description="Disordered" evidence="7">
    <location>
        <begin position="415"/>
        <end position="447"/>
    </location>
</feature>
<keyword evidence="3 5" id="KW-0505">Motor protein</keyword>
<sequence length="768" mass="83336">MPELTQAGPQQFRNLFEYLWVTMTSSGLDSENLLQQSSYLYRDPAAGQSSMYRQPASDAQPGPQLPISVERFLYLLKKNLSRSKANRLTPEEIEELKAVKAVTTKQQWDAYTEQAKQERRVIRQWPKGERRLTDEKDRDFSDQQRLDSPLAPPAESLASPASSEIPPAMRGSPLDQPPPVVSAGGVTSTSPMQPEPPAMLPQGVPSPGVGSTTQEEALRREIDQLQQHIATLTAAHKREMAQAQQDQDELSTELERLIVSHRKDTQALRDRLQEAQQQAAAAAAAVAAAAAPKEMPQPERTVRTPPNRPAFLHPTLIPPALPSSPHAAQSLLAQIASLREAVDQGAEFRAAASSLEGQLAQEQSLRAQAQEEAAQGHLQVADLQSKLGALQNEVENLRHLHAAAEEGLRATREALAQATTRSARAETELASATEARDSALAAETASRDERQKVLLELNQLRDALAQSQHHEELLQAQVQEQVTSLRAALLDPTAPAPSPVPGSPLAAEQARLLAQVNQLQQWKLATATRLLGLQRQTRDTRQTVGAGTEAIREALASMGRQFDLVRSAFGELGAQGTGYDTFAAEATASPSRGLLPALVANPEAGRIVFQPKGREYREFRFDKVLAANDATDGGMGEMVGQLGRPFADRALTGLNSTLISYGERMAGKTFVLDGCPSASPSGLPSAGVASAVVRELFAMVSDAHQRNVTRFSVTVTCVELKGDLIRDLFSTSSGPSAPKHDIRRDPEGHMFVSDLTYVQVRICRGDVW</sequence>
<feature type="compositionally biased region" description="Basic and acidic residues" evidence="7">
    <location>
        <begin position="125"/>
        <end position="145"/>
    </location>
</feature>
<feature type="domain" description="Kinesin motor" evidence="8">
    <location>
        <begin position="584"/>
        <end position="768"/>
    </location>
</feature>
<evidence type="ECO:0000313" key="10">
    <source>
        <dbReference type="Proteomes" id="UP001141327"/>
    </source>
</evidence>
<protein>
    <recommendedName>
        <fullName evidence="8">Kinesin motor domain-containing protein</fullName>
    </recommendedName>
</protein>
<dbReference type="Proteomes" id="UP001141327">
    <property type="component" value="Unassembled WGS sequence"/>
</dbReference>
<dbReference type="Gene3D" id="3.40.850.10">
    <property type="entry name" value="Kinesin motor domain"/>
    <property type="match status" value="1"/>
</dbReference>
<dbReference type="InterPro" id="IPR047149">
    <property type="entry name" value="KIF11-like"/>
</dbReference>
<evidence type="ECO:0000259" key="8">
    <source>
        <dbReference type="PROSITE" id="PS50067"/>
    </source>
</evidence>
<reference evidence="9" key="1">
    <citation type="journal article" date="2022" name="bioRxiv">
        <title>Genomics of Preaxostyla Flagellates Illuminates Evolutionary Transitions and the Path Towards Mitochondrial Loss.</title>
        <authorList>
            <person name="Novak L.V.F."/>
            <person name="Treitli S.C."/>
            <person name="Pyrih J."/>
            <person name="Halakuc P."/>
            <person name="Pipaliya S.V."/>
            <person name="Vacek V."/>
            <person name="Brzon O."/>
            <person name="Soukal P."/>
            <person name="Eme L."/>
            <person name="Dacks J.B."/>
            <person name="Karnkowska A."/>
            <person name="Elias M."/>
            <person name="Hampl V."/>
        </authorList>
    </citation>
    <scope>NUCLEOTIDE SEQUENCE</scope>
    <source>
        <strain evidence="9">RCP-MX</strain>
    </source>
</reference>
<keyword evidence="5" id="KW-0067">ATP-binding</keyword>
<proteinExistence type="inferred from homology"/>
<evidence type="ECO:0000256" key="5">
    <source>
        <dbReference type="PROSITE-ProRule" id="PRU00283"/>
    </source>
</evidence>
<organism evidence="9 10">
    <name type="scientific">Paratrimastix pyriformis</name>
    <dbReference type="NCBI Taxonomy" id="342808"/>
    <lineage>
        <taxon>Eukaryota</taxon>
        <taxon>Metamonada</taxon>
        <taxon>Preaxostyla</taxon>
        <taxon>Paratrimastigidae</taxon>
        <taxon>Paratrimastix</taxon>
    </lineage>
</organism>
<dbReference type="PANTHER" id="PTHR47970:SF12">
    <property type="entry name" value="KINESIN FAMILY MEMBER 11"/>
    <property type="match status" value="1"/>
</dbReference>
<feature type="binding site" evidence="5">
    <location>
        <begin position="662"/>
        <end position="669"/>
    </location>
    <ligand>
        <name>ATP</name>
        <dbReference type="ChEBI" id="CHEBI:30616"/>
    </ligand>
</feature>
<gene>
    <name evidence="9" type="ORF">PAPYR_7616</name>
</gene>
<keyword evidence="5" id="KW-0547">Nucleotide-binding</keyword>